<dbReference type="Proteomes" id="UP000078200">
    <property type="component" value="Unassembled WGS sequence"/>
</dbReference>
<dbReference type="VEuPathDB" id="VectorBase:GAUT017018"/>
<evidence type="ECO:0000313" key="2">
    <source>
        <dbReference type="Proteomes" id="UP000078200"/>
    </source>
</evidence>
<sequence>MAHIKLNLTIRALPLKLLLILGIIYGILAKPTVVTPLKTDISSPVPFITQTLPEISTRKIDENTLTMLATIATNLRENDYVDNVGIMDGKHKDKDRDKDVEFNDFIISEEPDRNMNNDAKGNNNNDNDYVETVVKYVDITTPTSMEQQDGPIVPPTTITFTNVASASIWGESSGGGLAFDAGVIFNGATPPYAAVDDNYGYRIFALVQQIKFEEQKSPNVVANDLKVAKTTTSELDRSEEERKGKRTKTIKVQLAGAKESTNEKTNRNQWLRLQQQNISWSSLNEALRAAWTNAVVVQKKETTTSVMLKKIQNTLIDFFFYITKGNNNKK</sequence>
<protein>
    <submittedName>
        <fullName evidence="1">Uncharacterized protein</fullName>
    </submittedName>
</protein>
<evidence type="ECO:0000313" key="1">
    <source>
        <dbReference type="EnsemblMetazoa" id="GAUT017018-PA"/>
    </source>
</evidence>
<reference evidence="1" key="1">
    <citation type="submission" date="2020-05" db="UniProtKB">
        <authorList>
            <consortium name="EnsemblMetazoa"/>
        </authorList>
    </citation>
    <scope>IDENTIFICATION</scope>
    <source>
        <strain evidence="1">TTRI</strain>
    </source>
</reference>
<dbReference type="EnsemblMetazoa" id="GAUT017018-RA">
    <property type="protein sequence ID" value="GAUT017018-PA"/>
    <property type="gene ID" value="GAUT017018"/>
</dbReference>
<organism evidence="1 2">
    <name type="scientific">Glossina austeni</name>
    <name type="common">Savannah tsetse fly</name>
    <dbReference type="NCBI Taxonomy" id="7395"/>
    <lineage>
        <taxon>Eukaryota</taxon>
        <taxon>Metazoa</taxon>
        <taxon>Ecdysozoa</taxon>
        <taxon>Arthropoda</taxon>
        <taxon>Hexapoda</taxon>
        <taxon>Insecta</taxon>
        <taxon>Pterygota</taxon>
        <taxon>Neoptera</taxon>
        <taxon>Endopterygota</taxon>
        <taxon>Diptera</taxon>
        <taxon>Brachycera</taxon>
        <taxon>Muscomorpha</taxon>
        <taxon>Hippoboscoidea</taxon>
        <taxon>Glossinidae</taxon>
        <taxon>Glossina</taxon>
    </lineage>
</organism>
<proteinExistence type="predicted"/>
<name>A0A1A9UVI7_GLOAU</name>
<accession>A0A1A9UVI7</accession>
<keyword evidence="2" id="KW-1185">Reference proteome</keyword>
<dbReference type="AlphaFoldDB" id="A0A1A9UVI7"/>